<dbReference type="OrthoDB" id="6306304at2759"/>
<keyword evidence="3" id="KW-1185">Reference proteome</keyword>
<evidence type="ECO:0000313" key="2">
    <source>
        <dbReference type="EMBL" id="VDN33842.1"/>
    </source>
</evidence>
<accession>A0A3P7QPW2</accession>
<organism evidence="2 3">
    <name type="scientific">Dibothriocephalus latus</name>
    <name type="common">Fish tapeworm</name>
    <name type="synonym">Diphyllobothrium latum</name>
    <dbReference type="NCBI Taxonomy" id="60516"/>
    <lineage>
        <taxon>Eukaryota</taxon>
        <taxon>Metazoa</taxon>
        <taxon>Spiralia</taxon>
        <taxon>Lophotrochozoa</taxon>
        <taxon>Platyhelminthes</taxon>
        <taxon>Cestoda</taxon>
        <taxon>Eucestoda</taxon>
        <taxon>Diphyllobothriidea</taxon>
        <taxon>Diphyllobothriidae</taxon>
        <taxon>Dibothriocephalus</taxon>
    </lineage>
</organism>
<feature type="region of interest" description="Disordered" evidence="1">
    <location>
        <begin position="40"/>
        <end position="114"/>
    </location>
</feature>
<feature type="compositionally biased region" description="Polar residues" evidence="1">
    <location>
        <begin position="99"/>
        <end position="114"/>
    </location>
</feature>
<gene>
    <name evidence="2" type="ORF">DILT_LOCUS16344</name>
</gene>
<feature type="compositionally biased region" description="Basic and acidic residues" evidence="1">
    <location>
        <begin position="64"/>
        <end position="77"/>
    </location>
</feature>
<feature type="compositionally biased region" description="Polar residues" evidence="1">
    <location>
        <begin position="47"/>
        <end position="62"/>
    </location>
</feature>
<feature type="compositionally biased region" description="Basic and acidic residues" evidence="1">
    <location>
        <begin position="86"/>
        <end position="95"/>
    </location>
</feature>
<reference evidence="2 3" key="1">
    <citation type="submission" date="2018-11" db="EMBL/GenBank/DDBJ databases">
        <authorList>
            <consortium name="Pathogen Informatics"/>
        </authorList>
    </citation>
    <scope>NUCLEOTIDE SEQUENCE [LARGE SCALE GENOMIC DNA]</scope>
</reference>
<dbReference type="AlphaFoldDB" id="A0A3P7QPW2"/>
<evidence type="ECO:0000256" key="1">
    <source>
        <dbReference type="SAM" id="MobiDB-lite"/>
    </source>
</evidence>
<dbReference type="Proteomes" id="UP000281553">
    <property type="component" value="Unassembled WGS sequence"/>
</dbReference>
<proteinExistence type="predicted"/>
<dbReference type="EMBL" id="UYRU01084359">
    <property type="protein sequence ID" value="VDN33842.1"/>
    <property type="molecule type" value="Genomic_DNA"/>
</dbReference>
<evidence type="ECO:0000313" key="3">
    <source>
        <dbReference type="Proteomes" id="UP000281553"/>
    </source>
</evidence>
<protein>
    <submittedName>
        <fullName evidence="2">Uncharacterized protein</fullName>
    </submittedName>
</protein>
<name>A0A3P7QPW2_DIBLA</name>
<sequence length="114" mass="11969">MSRNLRIGIISPHCCRVFGNSRLEKSASFSDIVAFAATAPDPVDFNGPSSNAGTTGGCNNMGQKMEEATDRVGHEESSNDATTLEETERNSRDGEPSVPGSNPRSAATNHNASA</sequence>